<dbReference type="Ensembl" id="ENSXETT00000091176">
    <property type="protein sequence ID" value="ENSXETP00000066753"/>
    <property type="gene ID" value="ENSXETG00000035053"/>
</dbReference>
<dbReference type="PROSITE" id="PS50013">
    <property type="entry name" value="CHROMO_2"/>
    <property type="match status" value="1"/>
</dbReference>
<evidence type="ECO:0000256" key="1">
    <source>
        <dbReference type="ARBA" id="ARBA00004123"/>
    </source>
</evidence>
<dbReference type="GO" id="GO:0005634">
    <property type="term" value="C:nucleus"/>
    <property type="evidence" value="ECO:0007669"/>
    <property type="project" value="UniProtKB-SubCell"/>
</dbReference>
<dbReference type="InterPro" id="IPR023779">
    <property type="entry name" value="Chromodomain_CS"/>
</dbReference>
<accession>A0A6I8QBH9</accession>
<proteinExistence type="predicted"/>
<evidence type="ECO:0000313" key="4">
    <source>
        <dbReference type="Ensembl" id="ENSXETP00000066753"/>
    </source>
</evidence>
<dbReference type="AlphaFoldDB" id="A0A6I8QBH9"/>
<dbReference type="InterPro" id="IPR023780">
    <property type="entry name" value="Chromo_domain"/>
</dbReference>
<comment type="subcellular location">
    <subcellularLocation>
        <location evidence="1">Nucleus</location>
    </subcellularLocation>
</comment>
<organism evidence="4">
    <name type="scientific">Xenopus tropicalis</name>
    <name type="common">Western clawed frog</name>
    <name type="synonym">Silurana tropicalis</name>
    <dbReference type="NCBI Taxonomy" id="8364"/>
    <lineage>
        <taxon>Eukaryota</taxon>
        <taxon>Metazoa</taxon>
        <taxon>Chordata</taxon>
        <taxon>Craniata</taxon>
        <taxon>Vertebrata</taxon>
        <taxon>Euteleostomi</taxon>
        <taxon>Amphibia</taxon>
        <taxon>Batrachia</taxon>
        <taxon>Anura</taxon>
        <taxon>Pipoidea</taxon>
        <taxon>Pipidae</taxon>
        <taxon>Xenopodinae</taxon>
        <taxon>Xenopus</taxon>
        <taxon>Silurana</taxon>
    </lineage>
</organism>
<dbReference type="PROSITE" id="PS00598">
    <property type="entry name" value="CHROMO_1"/>
    <property type="match status" value="1"/>
</dbReference>
<feature type="domain" description="Chromo" evidence="3">
    <location>
        <begin position="6"/>
        <end position="76"/>
    </location>
</feature>
<dbReference type="InterPro" id="IPR000953">
    <property type="entry name" value="Chromo/chromo_shadow_dom"/>
</dbReference>
<name>A0A6I8QBH9_XENTR</name>
<dbReference type="Bgee" id="ENSXETG00000035053">
    <property type="expression patterns" value="Expressed in egg cell and 2 other cell types or tissues"/>
</dbReference>
<dbReference type="InterPro" id="IPR016197">
    <property type="entry name" value="Chromo-like_dom_sf"/>
</dbReference>
<evidence type="ECO:0000256" key="2">
    <source>
        <dbReference type="ARBA" id="ARBA00023242"/>
    </source>
</evidence>
<dbReference type="Pfam" id="PF00385">
    <property type="entry name" value="Chromo"/>
    <property type="match status" value="1"/>
</dbReference>
<reference evidence="4" key="2">
    <citation type="submission" date="2020-05" db="UniProtKB">
        <authorList>
            <consortium name="Ensembl"/>
        </authorList>
    </citation>
    <scope>IDENTIFICATION</scope>
</reference>
<dbReference type="SUPFAM" id="SSF54160">
    <property type="entry name" value="Chromo domain-like"/>
    <property type="match status" value="1"/>
</dbReference>
<protein>
    <recommendedName>
        <fullName evidence="3">Chromo domain-containing protein</fullName>
    </recommendedName>
</protein>
<dbReference type="CDD" id="cd00024">
    <property type="entry name" value="CD_CSD"/>
    <property type="match status" value="1"/>
</dbReference>
<reference evidence="4" key="1">
    <citation type="journal article" date="2010" name="Science">
        <title>The genome of the Western clawed frog Xenopus tropicalis.</title>
        <authorList>
            <person name="Hellsten U."/>
            <person name="Harland R.M."/>
            <person name="Gilchrist M.J."/>
            <person name="Hendrix D."/>
            <person name="Jurka J."/>
            <person name="Kapitonov V."/>
            <person name="Ovcharenko I."/>
            <person name="Putnam N.H."/>
            <person name="Shu S."/>
            <person name="Taher L."/>
            <person name="Blitz I.L."/>
            <person name="Blumberg B."/>
            <person name="Dichmann D.S."/>
            <person name="Dubchak I."/>
            <person name="Amaya E."/>
            <person name="Detter J.C."/>
            <person name="Fletcher R."/>
            <person name="Gerhard D.S."/>
            <person name="Goodstein D."/>
            <person name="Graves T."/>
            <person name="Grigoriev I.V."/>
            <person name="Grimwood J."/>
            <person name="Kawashima T."/>
            <person name="Lindquist E."/>
            <person name="Lucas S.M."/>
            <person name="Mead P.E."/>
            <person name="Mitros T."/>
            <person name="Ogino H."/>
            <person name="Ohta Y."/>
            <person name="Poliakov A.V."/>
            <person name="Pollet N."/>
            <person name="Robert J."/>
            <person name="Salamov A."/>
            <person name="Sater A.K."/>
            <person name="Schmutz J."/>
            <person name="Terry A."/>
            <person name="Vize P.D."/>
            <person name="Warren W.C."/>
            <person name="Wells D."/>
            <person name="Wills A."/>
            <person name="Wilson R.K."/>
            <person name="Zimmerman L.B."/>
            <person name="Zorn A.M."/>
            <person name="Grainger R."/>
            <person name="Grammer T."/>
            <person name="Khokha M.K."/>
            <person name="Richardson P.M."/>
            <person name="Rokhsar D.S."/>
        </authorList>
    </citation>
    <scope>NUCLEOTIDE SEQUENCE [LARGE SCALE GENOMIC DNA]</scope>
    <source>
        <strain evidence="4">Nigerian</strain>
    </source>
</reference>
<keyword evidence="2" id="KW-0539">Nucleus</keyword>
<dbReference type="Gene3D" id="2.40.50.40">
    <property type="match status" value="1"/>
</dbReference>
<sequence length="149" mass="17396">MQMKVNNVKKLMKINCKVARKRVLYNIIKVNFHYRVRWAGYPPSDDTWEPSIHLTSCDELVIDCWNKQWKEISSDSFNMLLQSNTLITNIVDETPQHTSGLRKIVGWTDQNYGRRGMEDRSPQTKHLPVACLANRACVMQSTHPEVPYF</sequence>
<dbReference type="InParanoid" id="A0A6I8QBH9"/>
<evidence type="ECO:0000259" key="3">
    <source>
        <dbReference type="PROSITE" id="PS50013"/>
    </source>
</evidence>